<feature type="domain" description="Xylose isomerase-like TIM barrel" evidence="2">
    <location>
        <begin position="8"/>
        <end position="230"/>
    </location>
</feature>
<proteinExistence type="predicted"/>
<accession>A0A6J6GFG6</accession>
<dbReference type="InterPro" id="IPR013022">
    <property type="entry name" value="Xyl_isomerase-like_TIM-brl"/>
</dbReference>
<dbReference type="Pfam" id="PF01261">
    <property type="entry name" value="AP_endonuc_2"/>
    <property type="match status" value="1"/>
</dbReference>
<dbReference type="PANTHER" id="PTHR12110:SF41">
    <property type="entry name" value="INOSOSE DEHYDRATASE"/>
    <property type="match status" value="1"/>
</dbReference>
<evidence type="ECO:0000313" key="3">
    <source>
        <dbReference type="EMBL" id="CAB4598373.1"/>
    </source>
</evidence>
<reference evidence="3" key="1">
    <citation type="submission" date="2020-05" db="EMBL/GenBank/DDBJ databases">
        <authorList>
            <person name="Chiriac C."/>
            <person name="Salcher M."/>
            <person name="Ghai R."/>
            <person name="Kavagutti S V."/>
        </authorList>
    </citation>
    <scope>NUCLEOTIDE SEQUENCE</scope>
</reference>
<dbReference type="EMBL" id="CAEZUE010000134">
    <property type="protein sequence ID" value="CAB4598373.1"/>
    <property type="molecule type" value="Genomic_DNA"/>
</dbReference>
<dbReference type="SUPFAM" id="SSF51658">
    <property type="entry name" value="Xylose isomerase-like"/>
    <property type="match status" value="1"/>
</dbReference>
<protein>
    <submittedName>
        <fullName evidence="3">Unannotated protein</fullName>
    </submittedName>
</protein>
<dbReference type="InterPro" id="IPR050312">
    <property type="entry name" value="IolE/XylAMocC-like"/>
</dbReference>
<organism evidence="3">
    <name type="scientific">freshwater metagenome</name>
    <dbReference type="NCBI Taxonomy" id="449393"/>
    <lineage>
        <taxon>unclassified sequences</taxon>
        <taxon>metagenomes</taxon>
        <taxon>ecological metagenomes</taxon>
    </lineage>
</organism>
<gene>
    <name evidence="3" type="ORF">UFOPK1788_00932</name>
</gene>
<dbReference type="Gene3D" id="3.20.20.150">
    <property type="entry name" value="Divalent-metal-dependent TIM barrel enzymes"/>
    <property type="match status" value="1"/>
</dbReference>
<evidence type="ECO:0000256" key="1">
    <source>
        <dbReference type="SAM" id="MobiDB-lite"/>
    </source>
</evidence>
<dbReference type="PANTHER" id="PTHR12110">
    <property type="entry name" value="HYDROXYPYRUVATE ISOMERASE"/>
    <property type="match status" value="1"/>
</dbReference>
<dbReference type="AlphaFoldDB" id="A0A6J6GFG6"/>
<name>A0A6J6GFG6_9ZZZZ</name>
<evidence type="ECO:0000259" key="2">
    <source>
        <dbReference type="Pfam" id="PF01261"/>
    </source>
</evidence>
<feature type="region of interest" description="Disordered" evidence="1">
    <location>
        <begin position="53"/>
        <end position="88"/>
    </location>
</feature>
<dbReference type="InterPro" id="IPR036237">
    <property type="entry name" value="Xyl_isomerase-like_sf"/>
</dbReference>
<sequence>MGYLGTGAQLAQRLDERGLGLSGAYIEFSYHDPSSVDTTMAELDAMLDTFDAVSSTGSAPAPRPTLADAGSAARHGSPGSGARRPESGLTASEWDEFAIGMNRVLDRCRQRGYEPTLHCETGSYLETTAELEKVLTLTDIGVCLETGHQLLGGGDPHTFYSKWKDRVNHVHLKDLTLSVFDEIVRNGESSAAIWANEAFPRLGEGDFDVTRFVTELISGGFEGWLVVEQDIFPTSAARFAQAVEDQRLNRSYLTTLGI</sequence>